<reference evidence="1" key="1">
    <citation type="submission" date="2022-01" db="EMBL/GenBank/DDBJ databases">
        <title>Genome Sequence Resource for Two Populations of Ditylenchus destructor, the Migratory Endoparasitic Phytonematode.</title>
        <authorList>
            <person name="Zhang H."/>
            <person name="Lin R."/>
            <person name="Xie B."/>
        </authorList>
    </citation>
    <scope>NUCLEOTIDE SEQUENCE</scope>
    <source>
        <strain evidence="1">BazhouSP</strain>
    </source>
</reference>
<keyword evidence="2" id="KW-1185">Reference proteome</keyword>
<dbReference type="AlphaFoldDB" id="A0AAD4MI87"/>
<organism evidence="1 2">
    <name type="scientific">Ditylenchus destructor</name>
    <dbReference type="NCBI Taxonomy" id="166010"/>
    <lineage>
        <taxon>Eukaryota</taxon>
        <taxon>Metazoa</taxon>
        <taxon>Ecdysozoa</taxon>
        <taxon>Nematoda</taxon>
        <taxon>Chromadorea</taxon>
        <taxon>Rhabditida</taxon>
        <taxon>Tylenchina</taxon>
        <taxon>Tylenchomorpha</taxon>
        <taxon>Sphaerularioidea</taxon>
        <taxon>Anguinidae</taxon>
        <taxon>Anguininae</taxon>
        <taxon>Ditylenchus</taxon>
    </lineage>
</organism>
<name>A0AAD4MI87_9BILA</name>
<dbReference type="EMBL" id="JAKKPZ010000556">
    <property type="protein sequence ID" value="KAI1694048.1"/>
    <property type="molecule type" value="Genomic_DNA"/>
</dbReference>
<evidence type="ECO:0000313" key="2">
    <source>
        <dbReference type="Proteomes" id="UP001201812"/>
    </source>
</evidence>
<proteinExistence type="predicted"/>
<evidence type="ECO:0000313" key="1">
    <source>
        <dbReference type="EMBL" id="KAI1694048.1"/>
    </source>
</evidence>
<comment type="caution">
    <text evidence="1">The sequence shown here is derived from an EMBL/GenBank/DDBJ whole genome shotgun (WGS) entry which is preliminary data.</text>
</comment>
<protein>
    <submittedName>
        <fullName evidence="1">Uncharacterized protein</fullName>
    </submittedName>
</protein>
<dbReference type="Proteomes" id="UP001201812">
    <property type="component" value="Unassembled WGS sequence"/>
</dbReference>
<sequence>MYFYFTSAWRKFEIHQSMQLTDNEGKPLLFENYREQLPEDELCGDVIVRGGEKLKNVKLSGINGIVKNEKGRQEIIELDCGSKSPPDFLLDLLRVEVVLGIKNDFTHAESNLHRRAGACAPSHSAIGDRDGITVIPLSVSVYKLKNDQDKKGTKVGSVTLGPMSLDFQIWDAIKNHQNKDKSKPWKDVKKIIHYDTETHRTTEIKEDYTIRYNHSLSSRKTASVLLRIGF</sequence>
<gene>
    <name evidence="1" type="ORF">DdX_20321</name>
</gene>
<accession>A0AAD4MI87</accession>